<feature type="compositionally biased region" description="Basic and acidic residues" evidence="6">
    <location>
        <begin position="204"/>
        <end position="215"/>
    </location>
</feature>
<dbReference type="Pfam" id="PF05194">
    <property type="entry name" value="UreE_C"/>
    <property type="match status" value="1"/>
</dbReference>
<dbReference type="NCBIfam" id="NF009762">
    <property type="entry name" value="PRK13263.1"/>
    <property type="match status" value="1"/>
</dbReference>
<dbReference type="SUPFAM" id="SSF69737">
    <property type="entry name" value="Urease metallochaperone UreE, C-terminal domain"/>
    <property type="match status" value="1"/>
</dbReference>
<dbReference type="Proteomes" id="UP000245754">
    <property type="component" value="Unassembled WGS sequence"/>
</dbReference>
<keyword evidence="2 5" id="KW-0963">Cytoplasm</keyword>
<evidence type="ECO:0000256" key="6">
    <source>
        <dbReference type="SAM" id="MobiDB-lite"/>
    </source>
</evidence>
<comment type="function">
    <text evidence="5">Involved in urease metallocenter assembly. Binds nickel. Probably functions as a nickel donor during metallocenter assembly.</text>
</comment>
<evidence type="ECO:0000313" key="8">
    <source>
        <dbReference type="EMBL" id="PWK37988.1"/>
    </source>
</evidence>
<dbReference type="HAMAP" id="MF_00822">
    <property type="entry name" value="UreE"/>
    <property type="match status" value="1"/>
</dbReference>
<gene>
    <name evidence="5" type="primary">ureE</name>
    <name evidence="8" type="ORF">C7419_1011875</name>
</gene>
<name>A0A316F2K2_9BURK</name>
<dbReference type="InterPro" id="IPR036118">
    <property type="entry name" value="UreE_N_sf"/>
</dbReference>
<dbReference type="SUPFAM" id="SSF69287">
    <property type="entry name" value="Urease metallochaperone UreE, N-terminal domain"/>
    <property type="match status" value="1"/>
</dbReference>
<dbReference type="InterPro" id="IPR004029">
    <property type="entry name" value="UreE_N"/>
</dbReference>
<dbReference type="NCBIfam" id="NF009751">
    <property type="entry name" value="PRK13261.1-1"/>
    <property type="match status" value="1"/>
</dbReference>
<dbReference type="RefSeq" id="WP_109582738.1">
    <property type="nucleotide sequence ID" value="NZ_QGGT01000001.1"/>
</dbReference>
<keyword evidence="9" id="KW-1185">Reference proteome</keyword>
<evidence type="ECO:0000313" key="9">
    <source>
        <dbReference type="Proteomes" id="UP000245754"/>
    </source>
</evidence>
<dbReference type="InterPro" id="IPR012406">
    <property type="entry name" value="UreE"/>
</dbReference>
<dbReference type="GO" id="GO:0051082">
    <property type="term" value="F:unfolded protein binding"/>
    <property type="evidence" value="ECO:0007669"/>
    <property type="project" value="UniProtKB-UniRule"/>
</dbReference>
<dbReference type="GO" id="GO:0016151">
    <property type="term" value="F:nickel cation binding"/>
    <property type="evidence" value="ECO:0007669"/>
    <property type="project" value="UniProtKB-UniRule"/>
</dbReference>
<feature type="domain" description="UreE urease accessory N-terminal" evidence="7">
    <location>
        <begin position="7"/>
        <end position="71"/>
    </location>
</feature>
<dbReference type="CDD" id="cd00571">
    <property type="entry name" value="UreE"/>
    <property type="match status" value="1"/>
</dbReference>
<comment type="subcellular location">
    <subcellularLocation>
        <location evidence="1 5">Cytoplasm</location>
    </subcellularLocation>
</comment>
<evidence type="ECO:0000256" key="2">
    <source>
        <dbReference type="ARBA" id="ARBA00022490"/>
    </source>
</evidence>
<keyword evidence="4 5" id="KW-0143">Chaperone</keyword>
<evidence type="ECO:0000259" key="7">
    <source>
        <dbReference type="SMART" id="SM00988"/>
    </source>
</evidence>
<dbReference type="Gene3D" id="3.30.70.790">
    <property type="entry name" value="UreE, C-terminal domain"/>
    <property type="match status" value="1"/>
</dbReference>
<evidence type="ECO:0000256" key="1">
    <source>
        <dbReference type="ARBA" id="ARBA00004496"/>
    </source>
</evidence>
<proteinExistence type="inferred from homology"/>
<reference evidence="8 9" key="1">
    <citation type="submission" date="2018-05" db="EMBL/GenBank/DDBJ databases">
        <title>Genomic Encyclopedia of Type Strains, Phase IV (KMG-V): Genome sequencing to study the core and pangenomes of soil and plant-associated prokaryotes.</title>
        <authorList>
            <person name="Whitman W."/>
        </authorList>
    </citation>
    <scope>NUCLEOTIDE SEQUENCE [LARGE SCALE GENOMIC DNA]</scope>
    <source>
        <strain evidence="8 9">SLV-132</strain>
    </source>
</reference>
<organism evidence="8 9">
    <name type="scientific">Cupriavidus plantarum</name>
    <dbReference type="NCBI Taxonomy" id="942865"/>
    <lineage>
        <taxon>Bacteria</taxon>
        <taxon>Pseudomonadati</taxon>
        <taxon>Pseudomonadota</taxon>
        <taxon>Betaproteobacteria</taxon>
        <taxon>Burkholderiales</taxon>
        <taxon>Burkholderiaceae</taxon>
        <taxon>Cupriavidus</taxon>
    </lineage>
</organism>
<feature type="region of interest" description="Disordered" evidence="6">
    <location>
        <begin position="180"/>
        <end position="228"/>
    </location>
</feature>
<comment type="similarity">
    <text evidence="5">Belongs to the UreE family.</text>
</comment>
<dbReference type="SMART" id="SM00988">
    <property type="entry name" value="UreE_N"/>
    <property type="match status" value="1"/>
</dbReference>
<dbReference type="GO" id="GO:0019627">
    <property type="term" value="P:urea metabolic process"/>
    <property type="evidence" value="ECO:0007669"/>
    <property type="project" value="InterPro"/>
</dbReference>
<dbReference type="GO" id="GO:0065003">
    <property type="term" value="P:protein-containing complex assembly"/>
    <property type="evidence" value="ECO:0007669"/>
    <property type="project" value="InterPro"/>
</dbReference>
<keyword evidence="3 5" id="KW-0533">Nickel</keyword>
<evidence type="ECO:0000256" key="5">
    <source>
        <dbReference type="HAMAP-Rule" id="MF_00822"/>
    </source>
</evidence>
<comment type="caution">
    <text evidence="8">The sequence shown here is derived from an EMBL/GenBank/DDBJ whole genome shotgun (WGS) entry which is preliminary data.</text>
</comment>
<evidence type="ECO:0000256" key="3">
    <source>
        <dbReference type="ARBA" id="ARBA00022596"/>
    </source>
</evidence>
<accession>A0A316F2K2</accession>
<dbReference type="Gene3D" id="2.60.260.20">
    <property type="entry name" value="Urease metallochaperone UreE, N-terminal domain"/>
    <property type="match status" value="1"/>
</dbReference>
<dbReference type="EMBL" id="QGGT01000001">
    <property type="protein sequence ID" value="PWK37988.1"/>
    <property type="molecule type" value="Genomic_DNA"/>
</dbReference>
<evidence type="ECO:0000256" key="4">
    <source>
        <dbReference type="ARBA" id="ARBA00023186"/>
    </source>
</evidence>
<feature type="compositionally biased region" description="Basic residues" evidence="6">
    <location>
        <begin position="187"/>
        <end position="203"/>
    </location>
</feature>
<dbReference type="InterPro" id="IPR007864">
    <property type="entry name" value="UreE_C_dom"/>
</dbReference>
<protein>
    <recommendedName>
        <fullName evidence="5">Urease accessory protein UreE</fullName>
    </recommendedName>
</protein>
<dbReference type="AlphaFoldDB" id="A0A316F2K2"/>
<dbReference type="Pfam" id="PF02814">
    <property type="entry name" value="UreE_N"/>
    <property type="match status" value="1"/>
</dbReference>
<dbReference type="GO" id="GO:0006457">
    <property type="term" value="P:protein folding"/>
    <property type="evidence" value="ECO:0007669"/>
    <property type="project" value="InterPro"/>
</dbReference>
<dbReference type="GO" id="GO:0005737">
    <property type="term" value="C:cytoplasm"/>
    <property type="evidence" value="ECO:0007669"/>
    <property type="project" value="UniProtKB-SubCell"/>
</dbReference>
<sequence length="228" mass="24906">MLKIDKHLPAPHGIAPVLVKRAAKLVLPFGDRSKSRLRAVLDNGDEVALFLPRGTVLRGGDLLVAEDGAFVEVRAADESVLQVTAGGTGQGSEEGQLSLMRAAYHLGNRHTPVEVGHDYLRLEYDPVLADMLVRLGVTIARAELPFEPEAGAYGGGHKHGHDATFAEDYAAAQAVFHEHHGHDHDHGHHHHDHGHGHHHHDHGHAHEHQHEHEHGPGCGHGHDHSHRR</sequence>